<reference evidence="2" key="1">
    <citation type="journal article" date="2019" name="Sci. Rep.">
        <title>Draft genome of Tanacetum cinerariifolium, the natural source of mosquito coil.</title>
        <authorList>
            <person name="Yamashiro T."/>
            <person name="Shiraishi A."/>
            <person name="Satake H."/>
            <person name="Nakayama K."/>
        </authorList>
    </citation>
    <scope>NUCLEOTIDE SEQUENCE</scope>
</reference>
<gene>
    <name evidence="2" type="ORF">Tci_484368</name>
</gene>
<feature type="region of interest" description="Disordered" evidence="1">
    <location>
        <begin position="60"/>
        <end position="79"/>
    </location>
</feature>
<name>A0A699I6A2_TANCI</name>
<dbReference type="AlphaFoldDB" id="A0A699I6A2"/>
<evidence type="ECO:0000256" key="1">
    <source>
        <dbReference type="SAM" id="MobiDB-lite"/>
    </source>
</evidence>
<protein>
    <submittedName>
        <fullName evidence="2">Uncharacterized protein</fullName>
    </submittedName>
</protein>
<sequence length="857" mass="97391">MDLFNLINAPNPSKVKNELRPRTAHEVLLLTATVSWVIDMEDPDMATESSGTPFAIEKSSLDFNNENPSPPTTKVKGTEGQAYETVAPEIPPPGNMPTTGATSEVSLEEEVVAMGARLSKNVVEWEIDLLPIHGWVTRRYLSARMRRDQQLPPGHPGRMPRCFRSHNATWEVQGLQNHTSNLKTLLEAEAGMKKAAKAKNADLTKELESLCTQFLDLQVSNDQLTQQVSTLQTQVTGEELLLRSSTNMKMIGWRSVVRRWMPVWMRMSEGLAHGIEHGKADRDLEVVEAYDPVANSKFLQTLQELKDLKYPIVDQLKGLKDAPIEVIMVSLQLESDSGEDAPKWIHVLRPSTSQLKILVYPEVRDPKDPWAVKEEMLLEEAIAANVSRAKKKKRCRVVCRTHGVGSAHHGRSDSVPVSVPTVAPQGLAILLEDAVTQIETSEDDASPRFLRSKSLSPMYNLDWPYANPSMHELWPRVRSRRSSSKSKFSRSSSLFCTASTAVVRYDSDCDELDSAKITLMANLSHYGFDNLAKQLEPKLYDGSVIQKTDAIVIHDSEETLMLEDESRSKMLQKQKDSMMSEKKYSVNSEEPNLSSSTTIVEVPKELPKVSMVNSSLKKLKFHLANFDVVVKERTITTAITEGMWVFKHTKACFRDEIIPFVKALKELFNSFDQFLIDELIEVQNVFNQMEQVVEQHCVEKNKFQDKMNDVLKENERLLKQAISVDIVNIVVHANVNSDCKIVNECERCVIIETELQKDFIKKECYDTLFKQYTTLEKHCISLESQEKDTVIMKLKERIKSLSGNVKEEKIKRELEEIETINIELDHRVTKLVAENEHVKQTYKQLYDSIKSPRVRLK</sequence>
<dbReference type="EMBL" id="BKCJ010243283">
    <property type="protein sequence ID" value="GEZ12395.1"/>
    <property type="molecule type" value="Genomic_DNA"/>
</dbReference>
<evidence type="ECO:0000313" key="2">
    <source>
        <dbReference type="EMBL" id="GEZ12395.1"/>
    </source>
</evidence>
<proteinExistence type="predicted"/>
<comment type="caution">
    <text evidence="2">The sequence shown here is derived from an EMBL/GenBank/DDBJ whole genome shotgun (WGS) entry which is preliminary data.</text>
</comment>
<accession>A0A699I6A2</accession>
<organism evidence="2">
    <name type="scientific">Tanacetum cinerariifolium</name>
    <name type="common">Dalmatian daisy</name>
    <name type="synonym">Chrysanthemum cinerariifolium</name>
    <dbReference type="NCBI Taxonomy" id="118510"/>
    <lineage>
        <taxon>Eukaryota</taxon>
        <taxon>Viridiplantae</taxon>
        <taxon>Streptophyta</taxon>
        <taxon>Embryophyta</taxon>
        <taxon>Tracheophyta</taxon>
        <taxon>Spermatophyta</taxon>
        <taxon>Magnoliopsida</taxon>
        <taxon>eudicotyledons</taxon>
        <taxon>Gunneridae</taxon>
        <taxon>Pentapetalae</taxon>
        <taxon>asterids</taxon>
        <taxon>campanulids</taxon>
        <taxon>Asterales</taxon>
        <taxon>Asteraceae</taxon>
        <taxon>Asteroideae</taxon>
        <taxon>Anthemideae</taxon>
        <taxon>Anthemidinae</taxon>
        <taxon>Tanacetum</taxon>
    </lineage>
</organism>